<protein>
    <submittedName>
        <fullName evidence="1">Precorrin-6A/cobalt-precorrin-6A reductase</fullName>
        <ecNumber evidence="1">1.3.1.106</ecNumber>
    </submittedName>
</protein>
<gene>
    <name evidence="1" type="ORF">ACFFNX_32450</name>
</gene>
<dbReference type="RefSeq" id="WP_378209700.1">
    <property type="nucleotide sequence ID" value="NZ_JBHLZP010000322.1"/>
</dbReference>
<name>A0ABV5YPB6_9ACTN</name>
<comment type="caution">
    <text evidence="1">The sequence shown here is derived from an EMBL/GenBank/DDBJ whole genome shotgun (WGS) entry which is preliminary data.</text>
</comment>
<evidence type="ECO:0000313" key="1">
    <source>
        <dbReference type="EMBL" id="MFB9836894.1"/>
    </source>
</evidence>
<accession>A0ABV5YPB6</accession>
<dbReference type="PROSITE" id="PS51014">
    <property type="entry name" value="COBK_CBIJ"/>
    <property type="match status" value="1"/>
</dbReference>
<dbReference type="EMBL" id="JBHLZP010000322">
    <property type="protein sequence ID" value="MFB9836894.1"/>
    <property type="molecule type" value="Genomic_DNA"/>
</dbReference>
<dbReference type="Proteomes" id="UP001589627">
    <property type="component" value="Unassembled WGS sequence"/>
</dbReference>
<dbReference type="Pfam" id="PF02571">
    <property type="entry name" value="CbiJ"/>
    <property type="match status" value="1"/>
</dbReference>
<dbReference type="GO" id="GO:0016491">
    <property type="term" value="F:oxidoreductase activity"/>
    <property type="evidence" value="ECO:0007669"/>
    <property type="project" value="UniProtKB-KW"/>
</dbReference>
<dbReference type="EC" id="1.3.1.106" evidence="1"/>
<keyword evidence="1" id="KW-0560">Oxidoreductase</keyword>
<feature type="non-terminal residue" evidence="1">
    <location>
        <position position="59"/>
    </location>
</feature>
<dbReference type="InterPro" id="IPR003723">
    <property type="entry name" value="Precorrin-6x_reduct"/>
</dbReference>
<organism evidence="1 2">
    <name type="scientific">Actinoallomurus acaciae</name>
    <dbReference type="NCBI Taxonomy" id="502577"/>
    <lineage>
        <taxon>Bacteria</taxon>
        <taxon>Bacillati</taxon>
        <taxon>Actinomycetota</taxon>
        <taxon>Actinomycetes</taxon>
        <taxon>Streptosporangiales</taxon>
        <taxon>Thermomonosporaceae</taxon>
        <taxon>Actinoallomurus</taxon>
    </lineage>
</organism>
<proteinExistence type="predicted"/>
<evidence type="ECO:0000313" key="2">
    <source>
        <dbReference type="Proteomes" id="UP001589627"/>
    </source>
</evidence>
<keyword evidence="2" id="KW-1185">Reference proteome</keyword>
<reference evidence="1 2" key="1">
    <citation type="submission" date="2024-09" db="EMBL/GenBank/DDBJ databases">
        <authorList>
            <person name="Sun Q."/>
            <person name="Mori K."/>
        </authorList>
    </citation>
    <scope>NUCLEOTIDE SEQUENCE [LARGE SCALE GENOMIC DNA]</scope>
    <source>
        <strain evidence="1 2">TBRC 0563</strain>
    </source>
</reference>
<sequence length="59" mass="5966">MRVLLLGGTNEGRRLAAALTRRAGFDVITSLAGRVAEPALPAGRTRGGGFGGGDGLTAW</sequence>